<dbReference type="EMBL" id="BLVP01000002">
    <property type="protein sequence ID" value="GFM36152.1"/>
    <property type="molecule type" value="Genomic_DNA"/>
</dbReference>
<feature type="transmembrane region" description="Helical" evidence="9">
    <location>
        <begin position="12"/>
        <end position="38"/>
    </location>
</feature>
<comment type="subcellular location">
    <subcellularLocation>
        <location evidence="1">Cell membrane</location>
        <topology evidence="1">Multi-pass membrane protein</topology>
    </subcellularLocation>
</comment>
<keyword evidence="2" id="KW-0813">Transport</keyword>
<keyword evidence="6 9" id="KW-1133">Transmembrane helix</keyword>
<protein>
    <submittedName>
        <fullName evidence="10">Branched-chain amino acid ABC transporter permease</fullName>
    </submittedName>
</protein>
<dbReference type="GO" id="GO:0006865">
    <property type="term" value="P:amino acid transport"/>
    <property type="evidence" value="ECO:0007669"/>
    <property type="project" value="UniProtKB-KW"/>
</dbReference>
<keyword evidence="7 9" id="KW-0472">Membrane</keyword>
<feature type="transmembrane region" description="Helical" evidence="9">
    <location>
        <begin position="50"/>
        <end position="67"/>
    </location>
</feature>
<feature type="transmembrane region" description="Helical" evidence="9">
    <location>
        <begin position="187"/>
        <end position="214"/>
    </location>
</feature>
<dbReference type="GO" id="GO:0005886">
    <property type="term" value="C:plasma membrane"/>
    <property type="evidence" value="ECO:0007669"/>
    <property type="project" value="UniProtKB-SubCell"/>
</dbReference>
<evidence type="ECO:0000256" key="8">
    <source>
        <dbReference type="ARBA" id="ARBA00037998"/>
    </source>
</evidence>
<evidence type="ECO:0000256" key="6">
    <source>
        <dbReference type="ARBA" id="ARBA00022989"/>
    </source>
</evidence>
<reference evidence="10 11" key="1">
    <citation type="submission" date="2020-05" db="EMBL/GenBank/DDBJ databases">
        <title>Draft genome sequence of Desulfovibrio psychrotolerans JS1T.</title>
        <authorList>
            <person name="Ueno A."/>
            <person name="Tamazawa S."/>
            <person name="Tamamura S."/>
            <person name="Murakami T."/>
            <person name="Kiyama T."/>
            <person name="Inomata H."/>
            <person name="Amano Y."/>
            <person name="Miyakawa K."/>
            <person name="Tamaki H."/>
            <person name="Naganuma T."/>
            <person name="Kaneko K."/>
        </authorList>
    </citation>
    <scope>NUCLEOTIDE SEQUENCE [LARGE SCALE GENOMIC DNA]</scope>
    <source>
        <strain evidence="10 11">JS1</strain>
    </source>
</reference>
<keyword evidence="11" id="KW-1185">Reference proteome</keyword>
<keyword evidence="5" id="KW-0029">Amino-acid transport</keyword>
<proteinExistence type="inferred from homology"/>
<comment type="similarity">
    <text evidence="8">Belongs to the binding-protein-dependent transport system permease family. LivHM subfamily.</text>
</comment>
<name>A0A7J0BSK4_9BACT</name>
<dbReference type="Pfam" id="PF02653">
    <property type="entry name" value="BPD_transp_2"/>
    <property type="match status" value="1"/>
</dbReference>
<evidence type="ECO:0000313" key="10">
    <source>
        <dbReference type="EMBL" id="GFM36152.1"/>
    </source>
</evidence>
<feature type="transmembrane region" description="Helical" evidence="9">
    <location>
        <begin position="220"/>
        <end position="239"/>
    </location>
</feature>
<feature type="transmembrane region" description="Helical" evidence="9">
    <location>
        <begin position="246"/>
        <end position="267"/>
    </location>
</feature>
<sequence length="299" mass="31224">MTPVAIMDLSSFLQYLFSGLTVGATYGLTGLGFTIIFNTTGVINFAQGEFVMLGGMLAVAFQALLGLPLPVSVVLAVLGATLTGAVVERLAIRPVRTAPHINLIIITIGVSILIRSLVMLLWDRDTHTLPHFSGTEPITVGGATLMPQSLWILGITALVLVALRAFFSRSIFGKAMLACAHQRKAAWLVGISVEQMVLLSFMISAFVGAVGGVILAPMTMTAFDVGILLGLKGFAACILGGLGNPFGAAAGGLLLGVLESFGAGVISSAYKDAFAFIILLLLLFVRPSGLFGKAEVKRV</sequence>
<organism evidence="10 11">
    <name type="scientific">Desulfovibrio psychrotolerans</name>
    <dbReference type="NCBI Taxonomy" id="415242"/>
    <lineage>
        <taxon>Bacteria</taxon>
        <taxon>Pseudomonadati</taxon>
        <taxon>Thermodesulfobacteriota</taxon>
        <taxon>Desulfovibrionia</taxon>
        <taxon>Desulfovibrionales</taxon>
        <taxon>Desulfovibrionaceae</taxon>
        <taxon>Desulfovibrio</taxon>
    </lineage>
</organism>
<dbReference type="RefSeq" id="WP_243451252.1">
    <property type="nucleotide sequence ID" value="NZ_BLVP01000002.1"/>
</dbReference>
<dbReference type="AlphaFoldDB" id="A0A7J0BSK4"/>
<evidence type="ECO:0000256" key="2">
    <source>
        <dbReference type="ARBA" id="ARBA00022448"/>
    </source>
</evidence>
<dbReference type="Proteomes" id="UP000503820">
    <property type="component" value="Unassembled WGS sequence"/>
</dbReference>
<evidence type="ECO:0000313" key="11">
    <source>
        <dbReference type="Proteomes" id="UP000503820"/>
    </source>
</evidence>
<dbReference type="GO" id="GO:0022857">
    <property type="term" value="F:transmembrane transporter activity"/>
    <property type="evidence" value="ECO:0007669"/>
    <property type="project" value="InterPro"/>
</dbReference>
<dbReference type="InterPro" id="IPR052157">
    <property type="entry name" value="BCAA_transport_permease"/>
</dbReference>
<accession>A0A7J0BSK4</accession>
<feature type="transmembrane region" description="Helical" evidence="9">
    <location>
        <begin position="73"/>
        <end position="91"/>
    </location>
</feature>
<feature type="transmembrane region" description="Helical" evidence="9">
    <location>
        <begin position="273"/>
        <end position="292"/>
    </location>
</feature>
<dbReference type="PANTHER" id="PTHR11795:SF450">
    <property type="entry name" value="ABC TRANSPORTER PERMEASE PROTEIN"/>
    <property type="match status" value="1"/>
</dbReference>
<evidence type="ECO:0000256" key="9">
    <source>
        <dbReference type="SAM" id="Phobius"/>
    </source>
</evidence>
<evidence type="ECO:0000256" key="3">
    <source>
        <dbReference type="ARBA" id="ARBA00022475"/>
    </source>
</evidence>
<evidence type="ECO:0000256" key="7">
    <source>
        <dbReference type="ARBA" id="ARBA00023136"/>
    </source>
</evidence>
<feature type="transmembrane region" description="Helical" evidence="9">
    <location>
        <begin position="149"/>
        <end position="167"/>
    </location>
</feature>
<dbReference type="CDD" id="cd06582">
    <property type="entry name" value="TM_PBP1_LivH_like"/>
    <property type="match status" value="1"/>
</dbReference>
<feature type="transmembrane region" description="Helical" evidence="9">
    <location>
        <begin position="103"/>
        <end position="122"/>
    </location>
</feature>
<keyword evidence="4 9" id="KW-0812">Transmembrane</keyword>
<evidence type="ECO:0000256" key="4">
    <source>
        <dbReference type="ARBA" id="ARBA00022692"/>
    </source>
</evidence>
<evidence type="ECO:0000256" key="5">
    <source>
        <dbReference type="ARBA" id="ARBA00022970"/>
    </source>
</evidence>
<evidence type="ECO:0000256" key="1">
    <source>
        <dbReference type="ARBA" id="ARBA00004651"/>
    </source>
</evidence>
<gene>
    <name evidence="10" type="primary">livH_2</name>
    <name evidence="10" type="ORF">DSM19430T_08360</name>
</gene>
<comment type="caution">
    <text evidence="10">The sequence shown here is derived from an EMBL/GenBank/DDBJ whole genome shotgun (WGS) entry which is preliminary data.</text>
</comment>
<keyword evidence="3" id="KW-1003">Cell membrane</keyword>
<dbReference type="PANTHER" id="PTHR11795">
    <property type="entry name" value="BRANCHED-CHAIN AMINO ACID TRANSPORT SYSTEM PERMEASE PROTEIN LIVH"/>
    <property type="match status" value="1"/>
</dbReference>
<dbReference type="InterPro" id="IPR001851">
    <property type="entry name" value="ABC_transp_permease"/>
</dbReference>